<feature type="transmembrane region" description="Helical" evidence="1">
    <location>
        <begin position="151"/>
        <end position="173"/>
    </location>
</feature>
<dbReference type="AlphaFoldDB" id="A0A5N6Q005"/>
<keyword evidence="1" id="KW-1133">Transmembrane helix</keyword>
<accession>A0A5N6Q005</accession>
<dbReference type="Proteomes" id="UP000326396">
    <property type="component" value="Linkage Group LG1"/>
</dbReference>
<reference evidence="2 3" key="1">
    <citation type="submission" date="2019-05" db="EMBL/GenBank/DDBJ databases">
        <title>Mikania micrantha, genome provides insights into the molecular mechanism of rapid growth.</title>
        <authorList>
            <person name="Liu B."/>
        </authorList>
    </citation>
    <scope>NUCLEOTIDE SEQUENCE [LARGE SCALE GENOMIC DNA]</scope>
    <source>
        <strain evidence="2">NLD-2019</strain>
        <tissue evidence="2">Leaf</tissue>
    </source>
</reference>
<protein>
    <recommendedName>
        <fullName evidence="4">Reverse transcriptase zinc-binding domain-containing protein</fullName>
    </recommendedName>
</protein>
<dbReference type="EMBL" id="SZYD01000001">
    <property type="protein sequence ID" value="KAD7477477.1"/>
    <property type="molecule type" value="Genomic_DNA"/>
</dbReference>
<evidence type="ECO:0000313" key="2">
    <source>
        <dbReference type="EMBL" id="KAD7477477.1"/>
    </source>
</evidence>
<gene>
    <name evidence="2" type="ORF">E3N88_00613</name>
</gene>
<sequence length="205" mass="22375">MFRCKIGNGHDALFWSDNWTGLGALKDIFPSLFANEANKRCVVKDRLLSSLDHGFSWGWKSQASVELEKSSLNILASSIPPTTLNPISNDSWGWEDNFELELSMTSRQLCLGWSICVVQHSKRIVLLCLGGLGKGLDIDSGVGASPGLSSLLLMVFGYAIGCALGLPGCWLFHPFLGFVMHLVHPATSRSHFKEVESCGGIYSIL</sequence>
<proteinExistence type="predicted"/>
<keyword evidence="1" id="KW-0472">Membrane</keyword>
<evidence type="ECO:0008006" key="4">
    <source>
        <dbReference type="Google" id="ProtNLM"/>
    </source>
</evidence>
<dbReference type="OrthoDB" id="1749560at2759"/>
<organism evidence="2 3">
    <name type="scientific">Mikania micrantha</name>
    <name type="common">bitter vine</name>
    <dbReference type="NCBI Taxonomy" id="192012"/>
    <lineage>
        <taxon>Eukaryota</taxon>
        <taxon>Viridiplantae</taxon>
        <taxon>Streptophyta</taxon>
        <taxon>Embryophyta</taxon>
        <taxon>Tracheophyta</taxon>
        <taxon>Spermatophyta</taxon>
        <taxon>Magnoliopsida</taxon>
        <taxon>eudicotyledons</taxon>
        <taxon>Gunneridae</taxon>
        <taxon>Pentapetalae</taxon>
        <taxon>asterids</taxon>
        <taxon>campanulids</taxon>
        <taxon>Asterales</taxon>
        <taxon>Asteraceae</taxon>
        <taxon>Asteroideae</taxon>
        <taxon>Heliantheae alliance</taxon>
        <taxon>Eupatorieae</taxon>
        <taxon>Mikania</taxon>
    </lineage>
</organism>
<keyword evidence="3" id="KW-1185">Reference proteome</keyword>
<keyword evidence="1" id="KW-0812">Transmembrane</keyword>
<comment type="caution">
    <text evidence="2">The sequence shown here is derived from an EMBL/GenBank/DDBJ whole genome shotgun (WGS) entry which is preliminary data.</text>
</comment>
<evidence type="ECO:0000313" key="3">
    <source>
        <dbReference type="Proteomes" id="UP000326396"/>
    </source>
</evidence>
<evidence type="ECO:0000256" key="1">
    <source>
        <dbReference type="SAM" id="Phobius"/>
    </source>
</evidence>
<name>A0A5N6Q005_9ASTR</name>